<dbReference type="SUPFAM" id="SSF55073">
    <property type="entry name" value="Nucleotide cyclase"/>
    <property type="match status" value="1"/>
</dbReference>
<dbReference type="GO" id="GO:0005886">
    <property type="term" value="C:plasma membrane"/>
    <property type="evidence" value="ECO:0007669"/>
    <property type="project" value="TreeGrafter"/>
</dbReference>
<dbReference type="PANTHER" id="PTHR45138">
    <property type="entry name" value="REGULATORY COMPONENTS OF SENSORY TRANSDUCTION SYSTEM"/>
    <property type="match status" value="1"/>
</dbReference>
<dbReference type="SUPFAM" id="SSF52172">
    <property type="entry name" value="CheY-like"/>
    <property type="match status" value="2"/>
</dbReference>
<dbReference type="Gene3D" id="3.30.70.270">
    <property type="match status" value="1"/>
</dbReference>
<dbReference type="PANTHER" id="PTHR45138:SF9">
    <property type="entry name" value="DIGUANYLATE CYCLASE DGCM-RELATED"/>
    <property type="match status" value="1"/>
</dbReference>
<dbReference type="InterPro" id="IPR011006">
    <property type="entry name" value="CheY-like_superfamily"/>
</dbReference>
<dbReference type="Gene3D" id="3.40.50.2300">
    <property type="match status" value="1"/>
</dbReference>
<dbReference type="NCBIfam" id="TIGR00254">
    <property type="entry name" value="GGDEF"/>
    <property type="match status" value="1"/>
</dbReference>
<keyword evidence="7" id="KW-1185">Reference proteome</keyword>
<dbReference type="FunFam" id="3.30.70.270:FF:000001">
    <property type="entry name" value="Diguanylate cyclase domain protein"/>
    <property type="match status" value="1"/>
</dbReference>
<gene>
    <name evidence="6" type="ORF">E7681_04285</name>
</gene>
<organism evidence="6 7">
    <name type="scientific">Thalassobius vesicularis</name>
    <dbReference type="NCBI Taxonomy" id="1294297"/>
    <lineage>
        <taxon>Bacteria</taxon>
        <taxon>Pseudomonadati</taxon>
        <taxon>Pseudomonadota</taxon>
        <taxon>Alphaproteobacteria</taxon>
        <taxon>Rhodobacterales</taxon>
        <taxon>Roseobacteraceae</taxon>
        <taxon>Thalassovita</taxon>
    </lineage>
</organism>
<evidence type="ECO:0000313" key="7">
    <source>
        <dbReference type="Proteomes" id="UP000306113"/>
    </source>
</evidence>
<dbReference type="InterPro" id="IPR050469">
    <property type="entry name" value="Diguanylate_Cyclase"/>
</dbReference>
<dbReference type="InterPro" id="IPR001789">
    <property type="entry name" value="Sig_transdc_resp-reg_receiver"/>
</dbReference>
<evidence type="ECO:0000256" key="2">
    <source>
        <dbReference type="ARBA" id="ARBA00034247"/>
    </source>
</evidence>
<evidence type="ECO:0000256" key="1">
    <source>
        <dbReference type="ARBA" id="ARBA00012528"/>
    </source>
</evidence>
<feature type="domain" description="GGDEF" evidence="5">
    <location>
        <begin position="322"/>
        <end position="463"/>
    </location>
</feature>
<dbReference type="PROSITE" id="PS50887">
    <property type="entry name" value="GGDEF"/>
    <property type="match status" value="1"/>
</dbReference>
<reference evidence="6 7" key="1">
    <citation type="submission" date="2019-04" db="EMBL/GenBank/DDBJ databases">
        <title>Draft genome sequence of Youngimonas vesicularis.</title>
        <authorList>
            <person name="Hameed A."/>
        </authorList>
    </citation>
    <scope>NUCLEOTIDE SEQUENCE [LARGE SCALE GENOMIC DNA]</scope>
    <source>
        <strain evidence="6 7">CC-AMW-E</strain>
    </source>
</reference>
<dbReference type="InterPro" id="IPR029787">
    <property type="entry name" value="Nucleotide_cyclase"/>
</dbReference>
<dbReference type="SMART" id="SM00448">
    <property type="entry name" value="REC"/>
    <property type="match status" value="1"/>
</dbReference>
<dbReference type="CDD" id="cd01949">
    <property type="entry name" value="GGDEF"/>
    <property type="match status" value="1"/>
</dbReference>
<comment type="caution">
    <text evidence="3">Lacks conserved residue(s) required for the propagation of feature annotation.</text>
</comment>
<comment type="catalytic activity">
    <reaction evidence="2">
        <text>2 GTP = 3',3'-c-di-GMP + 2 diphosphate</text>
        <dbReference type="Rhea" id="RHEA:24898"/>
        <dbReference type="ChEBI" id="CHEBI:33019"/>
        <dbReference type="ChEBI" id="CHEBI:37565"/>
        <dbReference type="ChEBI" id="CHEBI:58805"/>
        <dbReference type="EC" id="2.7.7.65"/>
    </reaction>
</comment>
<dbReference type="Proteomes" id="UP000306113">
    <property type="component" value="Unassembled WGS sequence"/>
</dbReference>
<dbReference type="RefSeq" id="WP_136338043.1">
    <property type="nucleotide sequence ID" value="NZ_SSMD01000002.1"/>
</dbReference>
<accession>A0A4S3MC89</accession>
<proteinExistence type="predicted"/>
<dbReference type="GO" id="GO:0043709">
    <property type="term" value="P:cell adhesion involved in single-species biofilm formation"/>
    <property type="evidence" value="ECO:0007669"/>
    <property type="project" value="TreeGrafter"/>
</dbReference>
<evidence type="ECO:0000259" key="5">
    <source>
        <dbReference type="PROSITE" id="PS50887"/>
    </source>
</evidence>
<comment type="caution">
    <text evidence="6">The sequence shown here is derived from an EMBL/GenBank/DDBJ whole genome shotgun (WGS) entry which is preliminary data.</text>
</comment>
<dbReference type="PROSITE" id="PS50110">
    <property type="entry name" value="RESPONSE_REGULATORY"/>
    <property type="match status" value="1"/>
</dbReference>
<dbReference type="Pfam" id="PF00990">
    <property type="entry name" value="GGDEF"/>
    <property type="match status" value="1"/>
</dbReference>
<protein>
    <recommendedName>
        <fullName evidence="1">diguanylate cyclase</fullName>
        <ecNumber evidence="1">2.7.7.65</ecNumber>
    </recommendedName>
</protein>
<evidence type="ECO:0000256" key="3">
    <source>
        <dbReference type="PROSITE-ProRule" id="PRU00169"/>
    </source>
</evidence>
<name>A0A4S3MC89_9RHOB</name>
<dbReference type="InterPro" id="IPR000160">
    <property type="entry name" value="GGDEF_dom"/>
</dbReference>
<dbReference type="GO" id="GO:1902201">
    <property type="term" value="P:negative regulation of bacterial-type flagellum-dependent cell motility"/>
    <property type="evidence" value="ECO:0007669"/>
    <property type="project" value="TreeGrafter"/>
</dbReference>
<dbReference type="InterPro" id="IPR043128">
    <property type="entry name" value="Rev_trsase/Diguanyl_cyclase"/>
</dbReference>
<dbReference type="AlphaFoldDB" id="A0A4S3MC89"/>
<evidence type="ECO:0000259" key="4">
    <source>
        <dbReference type="PROSITE" id="PS50110"/>
    </source>
</evidence>
<dbReference type="SMART" id="SM00267">
    <property type="entry name" value="GGDEF"/>
    <property type="match status" value="1"/>
</dbReference>
<dbReference type="EMBL" id="SSMD01000002">
    <property type="protein sequence ID" value="THD75680.1"/>
    <property type="molecule type" value="Genomic_DNA"/>
</dbReference>
<dbReference type="GO" id="GO:0052621">
    <property type="term" value="F:diguanylate cyclase activity"/>
    <property type="evidence" value="ECO:0007669"/>
    <property type="project" value="UniProtKB-EC"/>
</dbReference>
<dbReference type="GO" id="GO:0000160">
    <property type="term" value="P:phosphorelay signal transduction system"/>
    <property type="evidence" value="ECO:0007669"/>
    <property type="project" value="InterPro"/>
</dbReference>
<evidence type="ECO:0000313" key="6">
    <source>
        <dbReference type="EMBL" id="THD75680.1"/>
    </source>
</evidence>
<dbReference type="OrthoDB" id="9812260at2"/>
<dbReference type="EC" id="2.7.7.65" evidence="1"/>
<dbReference type="Pfam" id="PF00072">
    <property type="entry name" value="Response_reg"/>
    <property type="match status" value="1"/>
</dbReference>
<feature type="domain" description="Response regulatory" evidence="4">
    <location>
        <begin position="4"/>
        <end position="120"/>
    </location>
</feature>
<sequence length="463" mass="49758">MPGKVLIIDGIATNRIGLRARLSAAYYEVSQAASGGEGLALLTSQRPDLVLISSTLPDMTACDLCKDLRANPEFSDLPVIVLDTCPDRARRLAALEAGADDALDRHAEPRLLLARLRSLLRGVTSREDRNLHTSARASAGFAEPAPMFAHQPHIALVGEDAGRNLNWRNRLQAQRPYRFTLHSPRALSLDFGGDGVPDVIIVSGGCGDEPDFGAALLAALGSQPGFRRCKFLVALPDARPEPAAQLLDLGAHDLMTGPFDAEEAALRIDQLLRRKARADHLHETLQNGLRAALIDPLTGLHNRRFALPELHRLVERAVHTRSGLAVMVADLDHFKRLNDTFGHGAGDKVLTEVSRRLRDALGPEDLLARFGGEEFLIALPGMSDQIAHETADRLCATVGSAPYLLPDGVSRTRITISIGMAMLTPGPTKVEGSQSLAAGLLAQADQALYIAKAAGRNQVRPAA</sequence>